<comment type="caution">
    <text evidence="2">The sequence shown here is derived from an EMBL/GenBank/DDBJ whole genome shotgun (WGS) entry which is preliminary data.</text>
</comment>
<dbReference type="PANTHER" id="PTHR42916">
    <property type="entry name" value="2-SUCCINYL-5-ENOLPYRUVYL-6-HYDROXY-3-CYCLOHEXENE-1-CARBOXYLATE SYNTHASE"/>
    <property type="match status" value="1"/>
</dbReference>
<dbReference type="InterPro" id="IPR011766">
    <property type="entry name" value="TPP_enzyme_TPP-bd"/>
</dbReference>
<dbReference type="InterPro" id="IPR029061">
    <property type="entry name" value="THDP-binding"/>
</dbReference>
<proteinExistence type="predicted"/>
<dbReference type="Pfam" id="PF02775">
    <property type="entry name" value="TPP_enzyme_C"/>
    <property type="match status" value="1"/>
</dbReference>
<evidence type="ECO:0000313" key="2">
    <source>
        <dbReference type="EMBL" id="MST35342.1"/>
    </source>
</evidence>
<dbReference type="Gene3D" id="3.40.50.970">
    <property type="match status" value="1"/>
</dbReference>
<sequence length="173" mass="17584">MPVRDVEWYGAGRAGLTVVANRGANGIDGVLSTALGVAVGSGAPTVALLGDLAFLYDIGALLGAPQRPAQLTVVVVDNDGGGIFSFLPQAAALPAERFERFWGTPHGRDLVALAAAYGVSSRRVEDLGTLRKLLADPAPGVSVAVVPSERAANVAAHERLHAAVAAAVRSALA</sequence>
<dbReference type="SUPFAM" id="SSF52518">
    <property type="entry name" value="Thiamin diphosphate-binding fold (THDP-binding)"/>
    <property type="match status" value="1"/>
</dbReference>
<dbReference type="Proteomes" id="UP000437736">
    <property type="component" value="Unassembled WGS sequence"/>
</dbReference>
<accession>A0ABW9QZQ7</accession>
<name>A0ABW9QZQ7_9ACTN</name>
<dbReference type="CDD" id="cd02009">
    <property type="entry name" value="TPP_SHCHC_synthase"/>
    <property type="match status" value="1"/>
</dbReference>
<dbReference type="PANTHER" id="PTHR42916:SF1">
    <property type="entry name" value="PROTEIN PHYLLO, CHLOROPLASTIC"/>
    <property type="match status" value="1"/>
</dbReference>
<gene>
    <name evidence="2" type="ORF">GHK86_21750</name>
</gene>
<evidence type="ECO:0000259" key="1">
    <source>
        <dbReference type="Pfam" id="PF02775"/>
    </source>
</evidence>
<feature type="domain" description="Thiamine pyrophosphate enzyme TPP-binding" evidence="1">
    <location>
        <begin position="30"/>
        <end position="136"/>
    </location>
</feature>
<reference evidence="2 3" key="1">
    <citation type="submission" date="2019-11" db="EMBL/GenBank/DDBJ databases">
        <title>Acidiferrimicrobium australis gen. nov., sp. nov., an acidophilic and obligately heterotrophic, member of the Actinobacteria that catalyses dissimilatory oxido- reduction of iron isolated from metal-rich acidic water in Chile.</title>
        <authorList>
            <person name="Gonzalez D."/>
            <person name="Huber K."/>
            <person name="Hedrich S."/>
            <person name="Rojas-Villalobos C."/>
            <person name="Quatrini R."/>
            <person name="Dinamarca M.A."/>
            <person name="Schwarz A."/>
            <person name="Canales C."/>
            <person name="Nancucheo I."/>
        </authorList>
    </citation>
    <scope>NUCLEOTIDE SEQUENCE [LARGE SCALE GENOMIC DNA]</scope>
    <source>
        <strain evidence="2 3">USS-CCA1</strain>
    </source>
</reference>
<protein>
    <recommendedName>
        <fullName evidence="1">Thiamine pyrophosphate enzyme TPP-binding domain-containing protein</fullName>
    </recommendedName>
</protein>
<keyword evidence="3" id="KW-1185">Reference proteome</keyword>
<organism evidence="2 3">
    <name type="scientific">Acidiferrimicrobium australe</name>
    <dbReference type="NCBI Taxonomy" id="2664430"/>
    <lineage>
        <taxon>Bacteria</taxon>
        <taxon>Bacillati</taxon>
        <taxon>Actinomycetota</taxon>
        <taxon>Acidimicrobiia</taxon>
        <taxon>Acidimicrobiales</taxon>
        <taxon>Acidimicrobiaceae</taxon>
        <taxon>Acidiferrimicrobium</taxon>
    </lineage>
</organism>
<dbReference type="EMBL" id="WJHE01001646">
    <property type="protein sequence ID" value="MST35342.1"/>
    <property type="molecule type" value="Genomic_DNA"/>
</dbReference>
<evidence type="ECO:0000313" key="3">
    <source>
        <dbReference type="Proteomes" id="UP000437736"/>
    </source>
</evidence>